<gene>
    <name evidence="2" type="ORF">Sste5346_002315</name>
</gene>
<evidence type="ECO:0000313" key="3">
    <source>
        <dbReference type="Proteomes" id="UP001583186"/>
    </source>
</evidence>
<keyword evidence="1" id="KW-0732">Signal</keyword>
<dbReference type="EMBL" id="JAWCUI010000009">
    <property type="protein sequence ID" value="KAL1900592.1"/>
    <property type="molecule type" value="Genomic_DNA"/>
</dbReference>
<accession>A0ABR3ZK38</accession>
<keyword evidence="3" id="KW-1185">Reference proteome</keyword>
<protein>
    <recommendedName>
        <fullName evidence="4">Pheromone</fullName>
    </recommendedName>
</protein>
<evidence type="ECO:0008006" key="4">
    <source>
        <dbReference type="Google" id="ProtNLM"/>
    </source>
</evidence>
<evidence type="ECO:0000313" key="2">
    <source>
        <dbReference type="EMBL" id="KAL1900592.1"/>
    </source>
</evidence>
<name>A0ABR3ZK38_9PEZI</name>
<feature type="signal peptide" evidence="1">
    <location>
        <begin position="1"/>
        <end position="19"/>
    </location>
</feature>
<feature type="chain" id="PRO_5046422342" description="Pheromone" evidence="1">
    <location>
        <begin position="20"/>
        <end position="229"/>
    </location>
</feature>
<dbReference type="Proteomes" id="UP001583186">
    <property type="component" value="Unassembled WGS sequence"/>
</dbReference>
<comment type="caution">
    <text evidence="2">The sequence shown here is derived from an EMBL/GenBank/DDBJ whole genome shotgun (WGS) entry which is preliminary data.</text>
</comment>
<evidence type="ECO:0000256" key="1">
    <source>
        <dbReference type="SAM" id="SignalP"/>
    </source>
</evidence>
<reference evidence="2 3" key="1">
    <citation type="journal article" date="2024" name="IMA Fungus">
        <title>IMA Genome - F19 : A genome assembly and annotation guide to empower mycologists, including annotated draft genome sequences of Ceratocystis pirilliformis, Diaporthe australafricana, Fusarium ophioides, Paecilomyces lecythidis, and Sporothrix stenoceras.</title>
        <authorList>
            <person name="Aylward J."/>
            <person name="Wilson A.M."/>
            <person name="Visagie C.M."/>
            <person name="Spraker J."/>
            <person name="Barnes I."/>
            <person name="Buitendag C."/>
            <person name="Ceriani C."/>
            <person name="Del Mar Angel L."/>
            <person name="du Plessis D."/>
            <person name="Fuchs T."/>
            <person name="Gasser K."/>
            <person name="Kramer D."/>
            <person name="Li W."/>
            <person name="Munsamy K."/>
            <person name="Piso A."/>
            <person name="Price J.L."/>
            <person name="Sonnekus B."/>
            <person name="Thomas C."/>
            <person name="van der Nest A."/>
            <person name="van Dijk A."/>
            <person name="van Heerden A."/>
            <person name="van Vuuren N."/>
            <person name="Yilmaz N."/>
            <person name="Duong T.A."/>
            <person name="van der Merwe N.A."/>
            <person name="Wingfield M.J."/>
            <person name="Wingfield B.D."/>
        </authorList>
    </citation>
    <scope>NUCLEOTIDE SEQUENCE [LARGE SCALE GENOMIC DNA]</scope>
    <source>
        <strain evidence="2 3">CMW 5346</strain>
    </source>
</reference>
<proteinExistence type="predicted"/>
<sequence length="229" mass="24313">MKTTAIISVLAIGATSVSAAAIADAEASFCSLNGMPCWQAKRAAEAFANAISSSPLGDISKRSVGETSIKAMRSLDGLASIVASTQSNPRSFYSDLALASHFPAPAEDGVAKRDAEADAQWCPLFGQSCWKVKRAAEALINTIDGFQKNVEKRDASAQWCPLFGQSCWKRAAEPEAHAQWCPLFGQSCWKRDAPVESRCNAPGGACATAARDLHAMYNTARSVLEGLPQ</sequence>
<organism evidence="2 3">
    <name type="scientific">Sporothrix stenoceras</name>
    <dbReference type="NCBI Taxonomy" id="5173"/>
    <lineage>
        <taxon>Eukaryota</taxon>
        <taxon>Fungi</taxon>
        <taxon>Dikarya</taxon>
        <taxon>Ascomycota</taxon>
        <taxon>Pezizomycotina</taxon>
        <taxon>Sordariomycetes</taxon>
        <taxon>Sordariomycetidae</taxon>
        <taxon>Ophiostomatales</taxon>
        <taxon>Ophiostomataceae</taxon>
        <taxon>Sporothrix</taxon>
    </lineage>
</organism>